<dbReference type="KEGG" id="ajp:AMJAP_1018"/>
<dbReference type="PANTHER" id="PTHR30537">
    <property type="entry name" value="HTH-TYPE TRANSCRIPTIONAL REGULATOR"/>
    <property type="match status" value="1"/>
</dbReference>
<dbReference type="SUPFAM" id="SSF53850">
    <property type="entry name" value="Periplasmic binding protein-like II"/>
    <property type="match status" value="1"/>
</dbReference>
<evidence type="ECO:0000313" key="6">
    <source>
        <dbReference type="EMBL" id="BBB25615.1"/>
    </source>
</evidence>
<dbReference type="GO" id="GO:0003677">
    <property type="term" value="F:DNA binding"/>
    <property type="evidence" value="ECO:0007669"/>
    <property type="project" value="UniProtKB-KW"/>
</dbReference>
<dbReference type="Gene3D" id="3.40.190.290">
    <property type="match status" value="1"/>
</dbReference>
<keyword evidence="3" id="KW-0238">DNA-binding</keyword>
<dbReference type="GO" id="GO:0003700">
    <property type="term" value="F:DNA-binding transcription factor activity"/>
    <property type="evidence" value="ECO:0007669"/>
    <property type="project" value="InterPro"/>
</dbReference>
<evidence type="ECO:0000259" key="5">
    <source>
        <dbReference type="PROSITE" id="PS50931"/>
    </source>
</evidence>
<evidence type="ECO:0000256" key="4">
    <source>
        <dbReference type="ARBA" id="ARBA00023163"/>
    </source>
</evidence>
<sequence length="301" mass="34012">MRKIDLLKAIRTFVMVAEKESFTEASRELNIVASAVSKHVSDLEAHFSSQLLYRTTRAMHLTGEGEYYLEQFRDILARIDGLEDIADARQQRVAGHLSITAPQGSASLGYLQSTSEFIKRHPDIRISWLFLNRFVNMVEEGVDLSIRIGELPDSNLIARHYSSIKVNFVASPNYIQRFGVPTHPKELNQHQCILDSSNRQPGRWRFRENGVEQNIVVKPFVQANDGEVAAKFAADGHGIAYLPTFLMQAYLDSGELLPILNEFELEASSVSLVFPANRLMNPALRALIEFLLEDRPVKKAE</sequence>
<dbReference type="Pfam" id="PF00126">
    <property type="entry name" value="HTH_1"/>
    <property type="match status" value="1"/>
</dbReference>
<dbReference type="EMBL" id="AP014545">
    <property type="protein sequence ID" value="BBB25615.1"/>
    <property type="molecule type" value="Genomic_DNA"/>
</dbReference>
<dbReference type="InterPro" id="IPR005119">
    <property type="entry name" value="LysR_subst-bd"/>
</dbReference>
<organism evidence="6 7">
    <name type="scientific">Amphritea japonica ATCC BAA-1530</name>
    <dbReference type="NCBI Taxonomy" id="1278309"/>
    <lineage>
        <taxon>Bacteria</taxon>
        <taxon>Pseudomonadati</taxon>
        <taxon>Pseudomonadota</taxon>
        <taxon>Gammaproteobacteria</taxon>
        <taxon>Oceanospirillales</taxon>
        <taxon>Oceanospirillaceae</taxon>
        <taxon>Amphritea</taxon>
    </lineage>
</organism>
<dbReference type="SUPFAM" id="SSF46785">
    <property type="entry name" value="Winged helix' DNA-binding domain"/>
    <property type="match status" value="1"/>
</dbReference>
<dbReference type="CDD" id="cd08422">
    <property type="entry name" value="PBP2_CrgA_like"/>
    <property type="match status" value="1"/>
</dbReference>
<dbReference type="Proteomes" id="UP000595663">
    <property type="component" value="Chromosome"/>
</dbReference>
<dbReference type="OrthoDB" id="9815676at2"/>
<comment type="similarity">
    <text evidence="1">Belongs to the LysR transcriptional regulatory family.</text>
</comment>
<dbReference type="InterPro" id="IPR036390">
    <property type="entry name" value="WH_DNA-bd_sf"/>
</dbReference>
<evidence type="ECO:0000256" key="2">
    <source>
        <dbReference type="ARBA" id="ARBA00023015"/>
    </source>
</evidence>
<dbReference type="PANTHER" id="PTHR30537:SF5">
    <property type="entry name" value="HTH-TYPE TRANSCRIPTIONAL ACTIVATOR TTDR-RELATED"/>
    <property type="match status" value="1"/>
</dbReference>
<keyword evidence="4" id="KW-0804">Transcription</keyword>
<evidence type="ECO:0000313" key="7">
    <source>
        <dbReference type="Proteomes" id="UP000595663"/>
    </source>
</evidence>
<keyword evidence="7" id="KW-1185">Reference proteome</keyword>
<dbReference type="PROSITE" id="PS50931">
    <property type="entry name" value="HTH_LYSR"/>
    <property type="match status" value="1"/>
</dbReference>
<reference evidence="6 7" key="1">
    <citation type="journal article" date="2008" name="Int. J. Syst. Evol. Microbiol.">
        <title>Amphritea japonica sp. nov. and Amphritea balenae sp. nov., isolated from the sediment adjacent to sperm whale carcasses off Kagoshima, Japan.</title>
        <authorList>
            <person name="Miyazaki M."/>
            <person name="Nogi Y."/>
            <person name="Fujiwara Y."/>
            <person name="Kawato M."/>
            <person name="Nagahama T."/>
            <person name="Kubokawa K."/>
            <person name="Horikoshi K."/>
        </authorList>
    </citation>
    <scope>NUCLEOTIDE SEQUENCE [LARGE SCALE GENOMIC DNA]</scope>
    <source>
        <strain evidence="6 7">ATCC BAA-1530</strain>
    </source>
</reference>
<accession>A0A7R6SRW5</accession>
<dbReference type="Gene3D" id="1.10.10.10">
    <property type="entry name" value="Winged helix-like DNA-binding domain superfamily/Winged helix DNA-binding domain"/>
    <property type="match status" value="1"/>
</dbReference>
<evidence type="ECO:0000256" key="3">
    <source>
        <dbReference type="ARBA" id="ARBA00023125"/>
    </source>
</evidence>
<dbReference type="RefSeq" id="WP_019622034.1">
    <property type="nucleotide sequence ID" value="NZ_AP014545.1"/>
</dbReference>
<dbReference type="Pfam" id="PF03466">
    <property type="entry name" value="LysR_substrate"/>
    <property type="match status" value="1"/>
</dbReference>
<proteinExistence type="inferred from homology"/>
<keyword evidence="2" id="KW-0805">Transcription regulation</keyword>
<protein>
    <submittedName>
        <fullName evidence="6">LysR family transcriptional regulator</fullName>
    </submittedName>
</protein>
<dbReference type="FunFam" id="1.10.10.10:FF:000001">
    <property type="entry name" value="LysR family transcriptional regulator"/>
    <property type="match status" value="1"/>
</dbReference>
<dbReference type="InterPro" id="IPR058163">
    <property type="entry name" value="LysR-type_TF_proteobact-type"/>
</dbReference>
<dbReference type="InterPro" id="IPR000847">
    <property type="entry name" value="LysR_HTH_N"/>
</dbReference>
<evidence type="ECO:0000256" key="1">
    <source>
        <dbReference type="ARBA" id="ARBA00009437"/>
    </source>
</evidence>
<dbReference type="InterPro" id="IPR036388">
    <property type="entry name" value="WH-like_DNA-bd_sf"/>
</dbReference>
<feature type="domain" description="HTH lysR-type" evidence="5">
    <location>
        <begin position="5"/>
        <end position="62"/>
    </location>
</feature>
<dbReference type="AlphaFoldDB" id="A0A7R6SRW5"/>
<gene>
    <name evidence="6" type="ORF">AMJAP_1018</name>
</gene>
<name>A0A7R6SRW5_9GAMM</name>